<dbReference type="Proteomes" id="UP000761534">
    <property type="component" value="Unassembled WGS sequence"/>
</dbReference>
<dbReference type="EMBL" id="SWFS01000541">
    <property type="protein sequence ID" value="KAA8898573.1"/>
    <property type="molecule type" value="Genomic_DNA"/>
</dbReference>
<gene>
    <name evidence="2" type="ORF">TRICI_006529</name>
</gene>
<evidence type="ECO:0000313" key="2">
    <source>
        <dbReference type="EMBL" id="KAA8898573.1"/>
    </source>
</evidence>
<dbReference type="AlphaFoldDB" id="A0A6A1LNA5"/>
<dbReference type="InterPro" id="IPR050187">
    <property type="entry name" value="Lipid_Phosphate_FormReg"/>
</dbReference>
<dbReference type="GO" id="GO:0005737">
    <property type="term" value="C:cytoplasm"/>
    <property type="evidence" value="ECO:0007669"/>
    <property type="project" value="TreeGrafter"/>
</dbReference>
<dbReference type="PANTHER" id="PTHR12358:SF108">
    <property type="entry name" value="DAGKC DOMAIN-CONTAINING PROTEIN"/>
    <property type="match status" value="1"/>
</dbReference>
<dbReference type="GO" id="GO:0016020">
    <property type="term" value="C:membrane"/>
    <property type="evidence" value="ECO:0007669"/>
    <property type="project" value="TreeGrafter"/>
</dbReference>
<feature type="domain" description="DAGKc" evidence="1">
    <location>
        <begin position="83"/>
        <end position="215"/>
    </location>
</feature>
<keyword evidence="3" id="KW-1185">Reference proteome</keyword>
<dbReference type="Gene3D" id="2.60.200.40">
    <property type="match status" value="1"/>
</dbReference>
<name>A0A6A1LNA5_9ASCO</name>
<evidence type="ECO:0000259" key="1">
    <source>
        <dbReference type="PROSITE" id="PS50146"/>
    </source>
</evidence>
<reference evidence="2" key="1">
    <citation type="journal article" date="2019" name="G3 (Bethesda)">
        <title>Genome Assemblies of Two Rare Opportunistic Yeast Pathogens: Diutina rugosa (syn. Candida rugosa) and Trichomonascus ciferrii (syn. Candida ciferrii).</title>
        <authorList>
            <person name="Mixao V."/>
            <person name="Saus E."/>
            <person name="Hansen A.P."/>
            <person name="Lass-Florl C."/>
            <person name="Gabaldon T."/>
        </authorList>
    </citation>
    <scope>NUCLEOTIDE SEQUENCE</scope>
    <source>
        <strain evidence="2">CBS 4856</strain>
    </source>
</reference>
<dbReference type="InterPro" id="IPR017438">
    <property type="entry name" value="ATP-NAD_kinase_N"/>
</dbReference>
<dbReference type="PANTHER" id="PTHR12358">
    <property type="entry name" value="SPHINGOSINE KINASE"/>
    <property type="match status" value="1"/>
</dbReference>
<sequence length="421" mass="46573">MNSEEIPIVLARYEGEASGYKLFCYGEKPVSNSDGSQQQSPVLVSHNIDGPIPSHLQEYVVPYRLQDSGNSAVKNIGNNLLPVHLKNLAVIDSTYSGTHKSSDIYFNILLPLLKAFGLAHVYVSTTSPRTIPDHSKSFSSSSTVIFLAGDTSIHEFINSLQETKNNLRLTVVAIPTGTGNALSTSVGHKSPAHAISRLFLGNMVPLSNFKVKFPEGSVVQNSGEPVDSLKSIVVSSWGFHAALVADSDSPENRALGPSRFQKAAADNIKMDQKYSGRIRFKSNLKTYDLQGPHSYVLFTAVSNLEKGFLISPDSYPYHDDSLHVVQFNHTDGQHILNIMKQAYNQGNHINDPFVLYRRLDMPDSSNTLSDLMATIQVNDTNPRNRRWCVDGRIILLGEGDKMVKLYKPSHRCNGWQLFIVI</sequence>
<dbReference type="Gene3D" id="3.40.50.10330">
    <property type="entry name" value="Probable inorganic polyphosphate/atp-NAD kinase, domain 1"/>
    <property type="match status" value="1"/>
</dbReference>
<dbReference type="VEuPathDB" id="FungiDB:TRICI_006529"/>
<dbReference type="PROSITE" id="PS50146">
    <property type="entry name" value="DAGK"/>
    <property type="match status" value="1"/>
</dbReference>
<evidence type="ECO:0000313" key="3">
    <source>
        <dbReference type="Proteomes" id="UP000761534"/>
    </source>
</evidence>
<organism evidence="2 3">
    <name type="scientific">Trichomonascus ciferrii</name>
    <dbReference type="NCBI Taxonomy" id="44093"/>
    <lineage>
        <taxon>Eukaryota</taxon>
        <taxon>Fungi</taxon>
        <taxon>Dikarya</taxon>
        <taxon>Ascomycota</taxon>
        <taxon>Saccharomycotina</taxon>
        <taxon>Dipodascomycetes</taxon>
        <taxon>Dipodascales</taxon>
        <taxon>Trichomonascaceae</taxon>
        <taxon>Trichomonascus</taxon>
        <taxon>Trichomonascus ciferrii complex</taxon>
    </lineage>
</organism>
<proteinExistence type="predicted"/>
<accession>A0A6A1LNA5</accession>
<dbReference type="OrthoDB" id="3853857at2759"/>
<comment type="caution">
    <text evidence="2">The sequence shown here is derived from an EMBL/GenBank/DDBJ whole genome shotgun (WGS) entry which is preliminary data.</text>
</comment>
<dbReference type="Pfam" id="PF00781">
    <property type="entry name" value="DAGK_cat"/>
    <property type="match status" value="1"/>
</dbReference>
<dbReference type="SUPFAM" id="SSF111331">
    <property type="entry name" value="NAD kinase/diacylglycerol kinase-like"/>
    <property type="match status" value="1"/>
</dbReference>
<dbReference type="InterPro" id="IPR001206">
    <property type="entry name" value="Diacylglycerol_kinase_cat_dom"/>
</dbReference>
<dbReference type="GO" id="GO:0046512">
    <property type="term" value="P:sphingosine biosynthetic process"/>
    <property type="evidence" value="ECO:0007669"/>
    <property type="project" value="TreeGrafter"/>
</dbReference>
<dbReference type="InterPro" id="IPR016064">
    <property type="entry name" value="NAD/diacylglycerol_kinase_sf"/>
</dbReference>
<protein>
    <recommendedName>
        <fullName evidence="1">DAGKc domain-containing protein</fullName>
    </recommendedName>
</protein>
<dbReference type="GO" id="GO:0001727">
    <property type="term" value="F:lipid kinase activity"/>
    <property type="evidence" value="ECO:0007669"/>
    <property type="project" value="TreeGrafter"/>
</dbReference>